<name>A0A6P8AQW1_PYRGI</name>
<gene>
    <name evidence="5" type="ORF">PgNI_11986</name>
</gene>
<evidence type="ECO:0000313" key="4">
    <source>
        <dbReference type="Proteomes" id="UP000515153"/>
    </source>
</evidence>
<feature type="compositionally biased region" description="Polar residues" evidence="1">
    <location>
        <begin position="71"/>
        <end position="84"/>
    </location>
</feature>
<dbReference type="Pfam" id="PF14856">
    <property type="entry name" value="Hce2"/>
    <property type="match status" value="1"/>
</dbReference>
<protein>
    <recommendedName>
        <fullName evidence="3">Ecp2 effector protein-like domain-containing protein</fullName>
    </recommendedName>
</protein>
<proteinExistence type="predicted"/>
<dbReference type="GeneID" id="41966849"/>
<dbReference type="KEGG" id="pgri:PgNI_11986"/>
<reference evidence="5" key="3">
    <citation type="submission" date="2025-08" db="UniProtKB">
        <authorList>
            <consortium name="RefSeq"/>
        </authorList>
    </citation>
    <scope>IDENTIFICATION</scope>
    <source>
        <strain evidence="5">NI907</strain>
    </source>
</reference>
<evidence type="ECO:0000256" key="1">
    <source>
        <dbReference type="SAM" id="MobiDB-lite"/>
    </source>
</evidence>
<dbReference type="Proteomes" id="UP000515153">
    <property type="component" value="Unplaced"/>
</dbReference>
<feature type="domain" description="Ecp2 effector protein-like" evidence="3">
    <location>
        <begin position="99"/>
        <end position="202"/>
    </location>
</feature>
<keyword evidence="4" id="KW-1185">Reference proteome</keyword>
<dbReference type="OrthoDB" id="4806132at2759"/>
<feature type="signal peptide" evidence="2">
    <location>
        <begin position="1"/>
        <end position="18"/>
    </location>
</feature>
<dbReference type="AlphaFoldDB" id="A0A6P8AQW1"/>
<reference evidence="5" key="1">
    <citation type="journal article" date="2019" name="Mol. Biol. Evol.">
        <title>Blast fungal genomes show frequent chromosomal changes, gene gains and losses, and effector gene turnover.</title>
        <authorList>
            <person name="Gomez Luciano L.B."/>
            <person name="Jason Tsai I."/>
            <person name="Chuma I."/>
            <person name="Tosa Y."/>
            <person name="Chen Y.H."/>
            <person name="Li J.Y."/>
            <person name="Li M.Y."/>
            <person name="Jade Lu M.Y."/>
            <person name="Nakayashiki H."/>
            <person name="Li W.H."/>
        </authorList>
    </citation>
    <scope>NUCLEOTIDE SEQUENCE</scope>
    <source>
        <strain evidence="5">NI907</strain>
    </source>
</reference>
<sequence length="226" mass="24913">MRFITLFAASLALGSAAAAPAETSLEVFVESAGEMVLNPAMYTTENFTASDGETYEITYLSELPDLETRSTRSAFQRRQQSSDDPQNRWRPGTRFRDSCPFGSINDDTGPNAPTTGRCAAVRDWCASNPGNWAVFPQDGSPTRFYPLISSGRAGTTACHFAVRADGALTQIGSDDVRDWARESLNRYRRTFNGVERVRSYGSTATCIGVRPRTLWWKLDTLQGIGQ</sequence>
<evidence type="ECO:0000313" key="5">
    <source>
        <dbReference type="RefSeq" id="XP_030977277.1"/>
    </source>
</evidence>
<feature type="region of interest" description="Disordered" evidence="1">
    <location>
        <begin position="68"/>
        <end position="112"/>
    </location>
</feature>
<feature type="chain" id="PRO_5027654882" description="Ecp2 effector protein-like domain-containing protein" evidence="2">
    <location>
        <begin position="19"/>
        <end position="226"/>
    </location>
</feature>
<dbReference type="InterPro" id="IPR029226">
    <property type="entry name" value="Ecp2-like"/>
</dbReference>
<evidence type="ECO:0000259" key="3">
    <source>
        <dbReference type="Pfam" id="PF14856"/>
    </source>
</evidence>
<evidence type="ECO:0000256" key="2">
    <source>
        <dbReference type="SAM" id="SignalP"/>
    </source>
</evidence>
<dbReference type="RefSeq" id="XP_030977277.1">
    <property type="nucleotide sequence ID" value="XM_031131944.1"/>
</dbReference>
<reference evidence="5" key="2">
    <citation type="submission" date="2019-10" db="EMBL/GenBank/DDBJ databases">
        <authorList>
            <consortium name="NCBI Genome Project"/>
        </authorList>
    </citation>
    <scope>NUCLEOTIDE SEQUENCE</scope>
    <source>
        <strain evidence="5">NI907</strain>
    </source>
</reference>
<accession>A0A6P8AQW1</accession>
<organism evidence="4 5">
    <name type="scientific">Pyricularia grisea</name>
    <name type="common">Crabgrass-specific blast fungus</name>
    <name type="synonym">Magnaporthe grisea</name>
    <dbReference type="NCBI Taxonomy" id="148305"/>
    <lineage>
        <taxon>Eukaryota</taxon>
        <taxon>Fungi</taxon>
        <taxon>Dikarya</taxon>
        <taxon>Ascomycota</taxon>
        <taxon>Pezizomycotina</taxon>
        <taxon>Sordariomycetes</taxon>
        <taxon>Sordariomycetidae</taxon>
        <taxon>Magnaporthales</taxon>
        <taxon>Pyriculariaceae</taxon>
        <taxon>Pyricularia</taxon>
    </lineage>
</organism>
<keyword evidence="2" id="KW-0732">Signal</keyword>